<comment type="subcellular location">
    <subcellularLocation>
        <location evidence="1">Membrane</location>
        <topology evidence="1">Multi-pass membrane protein</topology>
    </subcellularLocation>
</comment>
<protein>
    <recommendedName>
        <fullName evidence="8">Rhodopsin domain-containing protein</fullName>
    </recommendedName>
</protein>
<dbReference type="InterPro" id="IPR052337">
    <property type="entry name" value="SAT4-like"/>
</dbReference>
<feature type="signal peptide" evidence="7">
    <location>
        <begin position="1"/>
        <end position="19"/>
    </location>
</feature>
<gene>
    <name evidence="9" type="ORF">FZEAL_6402</name>
</gene>
<dbReference type="EMBL" id="JABEYC010000466">
    <property type="protein sequence ID" value="KAF4977011.1"/>
    <property type="molecule type" value="Genomic_DNA"/>
</dbReference>
<evidence type="ECO:0000256" key="4">
    <source>
        <dbReference type="ARBA" id="ARBA00023136"/>
    </source>
</evidence>
<dbReference type="GO" id="GO:0016020">
    <property type="term" value="C:membrane"/>
    <property type="evidence" value="ECO:0007669"/>
    <property type="project" value="UniProtKB-SubCell"/>
</dbReference>
<keyword evidence="7" id="KW-0732">Signal</keyword>
<reference evidence="9" key="2">
    <citation type="submission" date="2020-05" db="EMBL/GenBank/DDBJ databases">
        <authorList>
            <person name="Kim H.-S."/>
            <person name="Proctor R.H."/>
            <person name="Brown D.W."/>
        </authorList>
    </citation>
    <scope>NUCLEOTIDE SEQUENCE</scope>
    <source>
        <strain evidence="9">NRRL 22465</strain>
    </source>
</reference>
<keyword evidence="10" id="KW-1185">Reference proteome</keyword>
<dbReference type="Proteomes" id="UP000635477">
    <property type="component" value="Unassembled WGS sequence"/>
</dbReference>
<feature type="domain" description="Rhodopsin" evidence="8">
    <location>
        <begin position="110"/>
        <end position="347"/>
    </location>
</feature>
<dbReference type="InterPro" id="IPR049326">
    <property type="entry name" value="Rhodopsin_dom_fungi"/>
</dbReference>
<dbReference type="PANTHER" id="PTHR33048">
    <property type="entry name" value="PTH11-LIKE INTEGRAL MEMBRANE PROTEIN (AFU_ORTHOLOGUE AFUA_5G11245)"/>
    <property type="match status" value="1"/>
</dbReference>
<evidence type="ECO:0000256" key="5">
    <source>
        <dbReference type="ARBA" id="ARBA00038359"/>
    </source>
</evidence>
<feature type="transmembrane region" description="Helical" evidence="6">
    <location>
        <begin position="130"/>
        <end position="149"/>
    </location>
</feature>
<name>A0A8H4XJY0_9HYPO</name>
<feature type="transmembrane region" description="Helical" evidence="6">
    <location>
        <begin position="280"/>
        <end position="305"/>
    </location>
</feature>
<feature type="transmembrane region" description="Helical" evidence="6">
    <location>
        <begin position="169"/>
        <end position="194"/>
    </location>
</feature>
<organism evidence="9 10">
    <name type="scientific">Fusarium zealandicum</name>
    <dbReference type="NCBI Taxonomy" id="1053134"/>
    <lineage>
        <taxon>Eukaryota</taxon>
        <taxon>Fungi</taxon>
        <taxon>Dikarya</taxon>
        <taxon>Ascomycota</taxon>
        <taxon>Pezizomycotina</taxon>
        <taxon>Sordariomycetes</taxon>
        <taxon>Hypocreomycetidae</taxon>
        <taxon>Hypocreales</taxon>
        <taxon>Nectriaceae</taxon>
        <taxon>Fusarium</taxon>
        <taxon>Fusarium staphyleae species complex</taxon>
    </lineage>
</organism>
<evidence type="ECO:0000256" key="2">
    <source>
        <dbReference type="ARBA" id="ARBA00022692"/>
    </source>
</evidence>
<evidence type="ECO:0000313" key="10">
    <source>
        <dbReference type="Proteomes" id="UP000635477"/>
    </source>
</evidence>
<keyword evidence="3 6" id="KW-1133">Transmembrane helix</keyword>
<feature type="transmembrane region" description="Helical" evidence="6">
    <location>
        <begin position="249"/>
        <end position="273"/>
    </location>
</feature>
<evidence type="ECO:0000256" key="7">
    <source>
        <dbReference type="SAM" id="SignalP"/>
    </source>
</evidence>
<dbReference type="PANTHER" id="PTHR33048:SF160">
    <property type="entry name" value="SAT4 FAMILY MEMBRANE PROTEIN"/>
    <property type="match status" value="1"/>
</dbReference>
<dbReference type="Pfam" id="PF20684">
    <property type="entry name" value="Fung_rhodopsin"/>
    <property type="match status" value="1"/>
</dbReference>
<reference evidence="9" key="1">
    <citation type="journal article" date="2020" name="BMC Genomics">
        <title>Correction to: Identification and distribution of gene clusters required for synthesis of sphingolipid metabolism inhibitors in diverse species of the filamentous fungus Fusarium.</title>
        <authorList>
            <person name="Kim H.S."/>
            <person name="Lohmar J.M."/>
            <person name="Busman M."/>
            <person name="Brown D.W."/>
            <person name="Naumann T.A."/>
            <person name="Divon H.H."/>
            <person name="Lysoe E."/>
            <person name="Uhlig S."/>
            <person name="Proctor R.H."/>
        </authorList>
    </citation>
    <scope>NUCLEOTIDE SEQUENCE</scope>
    <source>
        <strain evidence="9">NRRL 22465</strain>
    </source>
</reference>
<evidence type="ECO:0000256" key="1">
    <source>
        <dbReference type="ARBA" id="ARBA00004141"/>
    </source>
</evidence>
<comment type="caution">
    <text evidence="9">The sequence shown here is derived from an EMBL/GenBank/DDBJ whole genome shotgun (WGS) entry which is preliminary data.</text>
</comment>
<feature type="transmembrane region" description="Helical" evidence="6">
    <location>
        <begin position="325"/>
        <end position="344"/>
    </location>
</feature>
<feature type="chain" id="PRO_5034334088" description="Rhodopsin domain-containing protein" evidence="7">
    <location>
        <begin position="20"/>
        <end position="463"/>
    </location>
</feature>
<evidence type="ECO:0000313" key="9">
    <source>
        <dbReference type="EMBL" id="KAF4977011.1"/>
    </source>
</evidence>
<dbReference type="OrthoDB" id="2496787at2759"/>
<sequence length="463" mass="51482">MKFASWAVCSLLLTTGVYGAHGSDSCVSRCLKSSYRTLVRDTGNTTTALCNTGDENDEVNECISRTCTALARFKTMEIQAQACHPNLESRHTMHYVLLAAEIPAWFGPWLRLYSSCVRGDGFALDDQCMLVCGILYTVFAALIHLALFVASDITSGDTDAVTNGLKLVYIAEIFELACLCLSRVTILVLCLRVFPVTRHKIATYAAMALIVAFSIILAFLRIFRCSPIEFAWDVWSDELQDGRCLDREMLAYLAAGFDAAFNVVILAALLLFIRRLPTDIAVMMTMAVMLALSMFALAVSCFRLWHAVDLVSKMTPVWDYRTRLIWMDVEVSALIIVACLPSIWPTFTSVTEPEDIECADRPLSSRLETGRSGSTETATVRLRASLSRLRRAKSPPLLTGDRRRKKVEHRLHLGDKIKGNVRTEIEGGPRASMISQVGERIGIRVKTTTTTQVDVGRRDAENR</sequence>
<accession>A0A8H4XJY0</accession>
<comment type="similarity">
    <text evidence="5">Belongs to the SAT4 family.</text>
</comment>
<evidence type="ECO:0000259" key="8">
    <source>
        <dbReference type="Pfam" id="PF20684"/>
    </source>
</evidence>
<proteinExistence type="inferred from homology"/>
<keyword evidence="4 6" id="KW-0472">Membrane</keyword>
<dbReference type="AlphaFoldDB" id="A0A8H4XJY0"/>
<evidence type="ECO:0000256" key="6">
    <source>
        <dbReference type="SAM" id="Phobius"/>
    </source>
</evidence>
<keyword evidence="2 6" id="KW-0812">Transmembrane</keyword>
<feature type="transmembrane region" description="Helical" evidence="6">
    <location>
        <begin position="201"/>
        <end position="223"/>
    </location>
</feature>
<evidence type="ECO:0000256" key="3">
    <source>
        <dbReference type="ARBA" id="ARBA00022989"/>
    </source>
</evidence>